<proteinExistence type="predicted"/>
<dbReference type="NCBIfam" id="TIGR03624">
    <property type="entry name" value="putative hydrolase"/>
    <property type="match status" value="2"/>
</dbReference>
<dbReference type="Proteomes" id="UP000255421">
    <property type="component" value="Unassembled WGS sequence"/>
</dbReference>
<dbReference type="InterPro" id="IPR022454">
    <property type="entry name" value="CHP03883_F420-assoc"/>
</dbReference>
<dbReference type="RefSeq" id="WP_092533813.1">
    <property type="nucleotide sequence ID" value="NZ_FNKQ01000001.1"/>
</dbReference>
<reference evidence="2" key="1">
    <citation type="submission" date="2016-10" db="EMBL/GenBank/DDBJ databases">
        <authorList>
            <person name="de Groot N.N."/>
        </authorList>
    </citation>
    <scope>NUCLEOTIDE SEQUENCE [LARGE SCALE GENOMIC DNA]</scope>
    <source>
        <strain evidence="2">CGMCC 1.12397</strain>
    </source>
</reference>
<gene>
    <name evidence="1" type="ORF">DWB78_14460</name>
    <name evidence="2" type="ORF">SAMN05216278_1015</name>
</gene>
<dbReference type="SUPFAM" id="SSF55486">
    <property type="entry name" value="Metalloproteases ('zincins'), catalytic domain"/>
    <property type="match status" value="1"/>
</dbReference>
<dbReference type="AlphaFoldDB" id="A0A1H0Z4M2"/>
<sequence length="327" mass="36639">MNIFRSVRAVAGAEGDGDGTGSIDWAAVADAAKNATDPGPLDLTAEERDGYAADVRDARRRLREVGEVEFEVPATIEVQNRHHWIDANIRTFERVMRPVEMRGQVPLPGLTRVVNTGTMAFMLSFLGKNVLGQYDPLLLAEPPIEGEEAEHGLYFVHPNIVRVADMLDVDYPRFRRWIAFHEVSHAAEFGAAPWLSDHLERRMEDGLEGLAEGQFDRDAFKDLDTAMTAVEGYAELLMDRAFDDDYEDLREKLDEKRKSGGPVGTLVRRLLGLGLKRRQYERGAAFFEAVADERGVAAASAVWDGPENLPTDEELDNPWMWISRVDP</sequence>
<dbReference type="PANTHER" id="PTHR39420">
    <property type="match status" value="1"/>
</dbReference>
<evidence type="ECO:0000313" key="3">
    <source>
        <dbReference type="Proteomes" id="UP000199289"/>
    </source>
</evidence>
<evidence type="ECO:0000313" key="4">
    <source>
        <dbReference type="Proteomes" id="UP000255421"/>
    </source>
</evidence>
<keyword evidence="4" id="KW-1185">Reference proteome</keyword>
<accession>A0A1H0Z4M2</accession>
<reference evidence="3" key="2">
    <citation type="submission" date="2016-10" db="EMBL/GenBank/DDBJ databases">
        <authorList>
            <person name="Varghese N."/>
            <person name="Submissions S."/>
        </authorList>
    </citation>
    <scope>NUCLEOTIDE SEQUENCE [LARGE SCALE GENOMIC DNA]</scope>
    <source>
        <strain evidence="3">CGMCC 1.12397</strain>
    </source>
</reference>
<dbReference type="OrthoDB" id="339796at2157"/>
<dbReference type="GO" id="GO:0016787">
    <property type="term" value="F:hydrolase activity"/>
    <property type="evidence" value="ECO:0007669"/>
    <property type="project" value="UniProtKB-KW"/>
</dbReference>
<evidence type="ECO:0000313" key="1">
    <source>
        <dbReference type="EMBL" id="RDI72832.1"/>
    </source>
</evidence>
<dbReference type="EMBL" id="FNKQ01000001">
    <property type="protein sequence ID" value="SDQ22442.1"/>
    <property type="molecule type" value="Genomic_DNA"/>
</dbReference>
<dbReference type="EMBL" id="QQST01000001">
    <property type="protein sequence ID" value="RDI72832.1"/>
    <property type="molecule type" value="Genomic_DNA"/>
</dbReference>
<dbReference type="Gene3D" id="1.20.150.30">
    <property type="entry name" value="Zincin-like metallopeptidase, N-terminal domain"/>
    <property type="match status" value="1"/>
</dbReference>
<dbReference type="Proteomes" id="UP000199289">
    <property type="component" value="Unassembled WGS sequence"/>
</dbReference>
<dbReference type="Pfam" id="PF10103">
    <property type="entry name" value="Zincin_2"/>
    <property type="match status" value="2"/>
</dbReference>
<dbReference type="InterPro" id="IPR042271">
    <property type="entry name" value="Zinicin_2_N"/>
</dbReference>
<keyword evidence="2" id="KW-0378">Hydrolase</keyword>
<reference evidence="1 4" key="3">
    <citation type="submission" date="2018-07" db="EMBL/GenBank/DDBJ databases">
        <title>Genome sequence of extremly halophilic archaeon Halopelagius longus strain BC12-B1.</title>
        <authorList>
            <person name="Zhang X."/>
        </authorList>
    </citation>
    <scope>NUCLEOTIDE SEQUENCE [LARGE SCALE GENOMIC DNA]</scope>
    <source>
        <strain evidence="1 4">BC12-B1</strain>
    </source>
</reference>
<dbReference type="PANTHER" id="PTHR39420:SF1">
    <property type="entry name" value="HYDROLASE"/>
    <property type="match status" value="1"/>
</dbReference>
<protein>
    <submittedName>
        <fullName evidence="2">Putative hydrolase/uncharacterized protein, coenzyme F420 biosynthesis associated</fullName>
    </submittedName>
</protein>
<organism evidence="2 3">
    <name type="scientific">Halopelagius longus</name>
    <dbReference type="NCBI Taxonomy" id="1236180"/>
    <lineage>
        <taxon>Archaea</taxon>
        <taxon>Methanobacteriati</taxon>
        <taxon>Methanobacteriota</taxon>
        <taxon>Stenosarchaea group</taxon>
        <taxon>Halobacteria</taxon>
        <taxon>Halobacteriales</taxon>
        <taxon>Haloferacaceae</taxon>
    </lineage>
</organism>
<name>A0A1H0Z4M2_9EURY</name>
<dbReference type="InterPro" id="IPR018766">
    <property type="entry name" value="Zinicin_2"/>
</dbReference>
<evidence type="ECO:0000313" key="2">
    <source>
        <dbReference type="EMBL" id="SDQ22442.1"/>
    </source>
</evidence>
<dbReference type="NCBIfam" id="TIGR03883">
    <property type="entry name" value="DUF2342_F420"/>
    <property type="match status" value="1"/>
</dbReference>